<dbReference type="PANTHER" id="PTHR46152">
    <property type="entry name" value="NF-KAPPA-B INHIBITOR-INTERACTING RAS-LIKE PROTEIN"/>
    <property type="match status" value="1"/>
</dbReference>
<gene>
    <name evidence="5" type="ORF">CINCED_3A004702</name>
</gene>
<dbReference type="PANTHER" id="PTHR46152:SF3">
    <property type="entry name" value="NF-KAPPA-B INHIBITOR-INTERACTING RAS-LIKE PROTEIN"/>
    <property type="match status" value="1"/>
</dbReference>
<dbReference type="AlphaFoldDB" id="A0A5E4N7Q9"/>
<dbReference type="EMBL" id="CABPRJ010001897">
    <property type="protein sequence ID" value="VVC39787.1"/>
    <property type="molecule type" value="Genomic_DNA"/>
</dbReference>
<dbReference type="InterPro" id="IPR027417">
    <property type="entry name" value="P-loop_NTPase"/>
</dbReference>
<evidence type="ECO:0000256" key="4">
    <source>
        <dbReference type="SAM" id="MobiDB-lite"/>
    </source>
</evidence>
<dbReference type="PROSITE" id="PS51419">
    <property type="entry name" value="RAB"/>
    <property type="match status" value="1"/>
</dbReference>
<proteinExistence type="inferred from homology"/>
<evidence type="ECO:0000256" key="3">
    <source>
        <dbReference type="ARBA" id="ARBA00023134"/>
    </source>
</evidence>
<dbReference type="GO" id="GO:0003924">
    <property type="term" value="F:GTPase activity"/>
    <property type="evidence" value="ECO:0007669"/>
    <property type="project" value="InterPro"/>
</dbReference>
<reference evidence="5 6" key="1">
    <citation type="submission" date="2019-08" db="EMBL/GenBank/DDBJ databases">
        <authorList>
            <person name="Alioto T."/>
            <person name="Alioto T."/>
            <person name="Gomez Garrido J."/>
        </authorList>
    </citation>
    <scope>NUCLEOTIDE SEQUENCE [LARGE SCALE GENOMIC DNA]</scope>
</reference>
<keyword evidence="5" id="KW-0378">Hydrolase</keyword>
<organism evidence="5 6">
    <name type="scientific">Cinara cedri</name>
    <dbReference type="NCBI Taxonomy" id="506608"/>
    <lineage>
        <taxon>Eukaryota</taxon>
        <taxon>Metazoa</taxon>
        <taxon>Ecdysozoa</taxon>
        <taxon>Arthropoda</taxon>
        <taxon>Hexapoda</taxon>
        <taxon>Insecta</taxon>
        <taxon>Pterygota</taxon>
        <taxon>Neoptera</taxon>
        <taxon>Paraneoptera</taxon>
        <taxon>Hemiptera</taxon>
        <taxon>Sternorrhyncha</taxon>
        <taxon>Aphidomorpha</taxon>
        <taxon>Aphidoidea</taxon>
        <taxon>Aphididae</taxon>
        <taxon>Lachninae</taxon>
        <taxon>Cinara</taxon>
    </lineage>
</organism>
<dbReference type="OrthoDB" id="10002389at2759"/>
<keyword evidence="6" id="KW-1185">Reference proteome</keyword>
<dbReference type="GO" id="GO:0032794">
    <property type="term" value="F:GTPase activating protein binding"/>
    <property type="evidence" value="ECO:0007669"/>
    <property type="project" value="TreeGrafter"/>
</dbReference>
<dbReference type="GO" id="GO:0043124">
    <property type="term" value="P:negative regulation of canonical NF-kappaB signal transduction"/>
    <property type="evidence" value="ECO:0007669"/>
    <property type="project" value="InterPro"/>
</dbReference>
<dbReference type="SMART" id="SM00173">
    <property type="entry name" value="RAS"/>
    <property type="match status" value="1"/>
</dbReference>
<dbReference type="InterPro" id="IPR001806">
    <property type="entry name" value="Small_GTPase"/>
</dbReference>
<protein>
    <submittedName>
        <fullName evidence="5">P-loop containing nucleoside triphosphate hydrolase,Small GTPase superfamily</fullName>
    </submittedName>
</protein>
<dbReference type="Gene3D" id="3.40.50.300">
    <property type="entry name" value="P-loop containing nucleotide triphosphate hydrolases"/>
    <property type="match status" value="1"/>
</dbReference>
<dbReference type="Proteomes" id="UP000325440">
    <property type="component" value="Unassembled WGS sequence"/>
</dbReference>
<keyword evidence="3" id="KW-0342">GTP-binding</keyword>
<keyword evidence="2" id="KW-0547">Nucleotide-binding</keyword>
<sequence>MVKNYRVVVFGVKGVGKTAIIEQAIYGKFNKDVKLWPTIEDIYQASIETDKGIRELVRFYDTAGLDLAQLPEVGLYSNPDPSLVLSFGQIARQYASISDAFVLVYDTSRPETFDCLVTLKKEIDRNKEKKDAFYVILGHKIREMDIKAPTLECPTSRASHWSIREKMKHFEVNALDRTTLFEPFTYIASKCNTAPPKSSFPQLVRKETRLSKQGHHP</sequence>
<evidence type="ECO:0000256" key="2">
    <source>
        <dbReference type="ARBA" id="ARBA00022741"/>
    </source>
</evidence>
<dbReference type="SMART" id="SM00175">
    <property type="entry name" value="RAB"/>
    <property type="match status" value="1"/>
</dbReference>
<evidence type="ECO:0000256" key="1">
    <source>
        <dbReference type="ARBA" id="ARBA00008094"/>
    </source>
</evidence>
<name>A0A5E4N7Q9_9HEMI</name>
<accession>A0A5E4N7Q9</accession>
<feature type="region of interest" description="Disordered" evidence="4">
    <location>
        <begin position="196"/>
        <end position="217"/>
    </location>
</feature>
<dbReference type="GO" id="GO:0032484">
    <property type="term" value="P:Ral protein signal transduction"/>
    <property type="evidence" value="ECO:0007669"/>
    <property type="project" value="TreeGrafter"/>
</dbReference>
<dbReference type="Pfam" id="PF00071">
    <property type="entry name" value="Ras"/>
    <property type="match status" value="2"/>
</dbReference>
<dbReference type="SUPFAM" id="SSF52540">
    <property type="entry name" value="P-loop containing nucleoside triphosphate hydrolases"/>
    <property type="match status" value="1"/>
</dbReference>
<dbReference type="GO" id="GO:0005525">
    <property type="term" value="F:GTP binding"/>
    <property type="evidence" value="ECO:0007669"/>
    <property type="project" value="UniProtKB-KW"/>
</dbReference>
<comment type="similarity">
    <text evidence="1">Belongs to the small GTPase superfamily. Ras family. KappaB-Ras subfamily.</text>
</comment>
<dbReference type="PROSITE" id="PS51421">
    <property type="entry name" value="RAS"/>
    <property type="match status" value="1"/>
</dbReference>
<dbReference type="InterPro" id="IPR042227">
    <property type="entry name" value="KBRS"/>
</dbReference>
<evidence type="ECO:0000313" key="6">
    <source>
        <dbReference type="Proteomes" id="UP000325440"/>
    </source>
</evidence>
<evidence type="ECO:0000313" key="5">
    <source>
        <dbReference type="EMBL" id="VVC39787.1"/>
    </source>
</evidence>